<dbReference type="OrthoDB" id="21502at2759"/>
<name>A0A9P5Y7V6_9AGAR</name>
<proteinExistence type="predicted"/>
<dbReference type="Proteomes" id="UP000807353">
    <property type="component" value="Unassembled WGS sequence"/>
</dbReference>
<dbReference type="EMBL" id="MU150255">
    <property type="protein sequence ID" value="KAF9464314.1"/>
    <property type="molecule type" value="Genomic_DNA"/>
</dbReference>
<dbReference type="Gene3D" id="3.30.559.10">
    <property type="entry name" value="Chloramphenicol acetyltransferase-like domain"/>
    <property type="match status" value="2"/>
</dbReference>
<sequence length="482" mass="53246">MESFAPEAQASSQLTYFDILFERTTFLTGWLVEGTIDTDALSGALTKVTQKWRMLSGRLQSMKNHDDETEWRIRIPLGDLPAEYKTYALTISTSEFPLSHYLPYPIPLVSRSLPHALFIHASTPRQFSLWESTSHPLTCWHVTHLPADPANDGKTHTCIGFSRSHGIFDGVGAAAVARALVAELNGLDWPVPSLPSSGFNVNPMQQALNLQLQHHKDEGLDDLKDYSGFSVLGITGALKLVAWHMRERWWSGADRRILLLPKDVLSYLVDGCRADLNREGKNTVQVTTGDILVAWVLKTVYSAGTSPKTIVQCSNLASFRSQISTETESFLQYPHNSFVPLPYPSLTVAELCKYSLPELSEVLASARASLAIPHILSSYKAVKSITAFPVNPSAHENLMISNVSASRILESDWSTIGGTKTLCGYRYQLTPNELMMTNTVYIAGRLADGSVVMDMSLNKDRVDLLIKAVGAISASLPRMDYI</sequence>
<dbReference type="AlphaFoldDB" id="A0A9P5Y7V6"/>
<dbReference type="InterPro" id="IPR023213">
    <property type="entry name" value="CAT-like_dom_sf"/>
</dbReference>
<keyword evidence="2" id="KW-1185">Reference proteome</keyword>
<protein>
    <submittedName>
        <fullName evidence="1">Uncharacterized protein</fullName>
    </submittedName>
</protein>
<comment type="caution">
    <text evidence="1">The sequence shown here is derived from an EMBL/GenBank/DDBJ whole genome shotgun (WGS) entry which is preliminary data.</text>
</comment>
<reference evidence="1" key="1">
    <citation type="submission" date="2020-11" db="EMBL/GenBank/DDBJ databases">
        <authorList>
            <consortium name="DOE Joint Genome Institute"/>
            <person name="Ahrendt S."/>
            <person name="Riley R."/>
            <person name="Andreopoulos W."/>
            <person name="Labutti K."/>
            <person name="Pangilinan J."/>
            <person name="Ruiz-Duenas F.J."/>
            <person name="Barrasa J.M."/>
            <person name="Sanchez-Garcia M."/>
            <person name="Camarero S."/>
            <person name="Miyauchi S."/>
            <person name="Serrano A."/>
            <person name="Linde D."/>
            <person name="Babiker R."/>
            <person name="Drula E."/>
            <person name="Ayuso-Fernandez I."/>
            <person name="Pacheco R."/>
            <person name="Padilla G."/>
            <person name="Ferreira P."/>
            <person name="Barriuso J."/>
            <person name="Kellner H."/>
            <person name="Castanera R."/>
            <person name="Alfaro M."/>
            <person name="Ramirez L."/>
            <person name="Pisabarro A.G."/>
            <person name="Kuo A."/>
            <person name="Tritt A."/>
            <person name="Lipzen A."/>
            <person name="He G."/>
            <person name="Yan M."/>
            <person name="Ng V."/>
            <person name="Cullen D."/>
            <person name="Martin F."/>
            <person name="Rosso M.-N."/>
            <person name="Henrissat B."/>
            <person name="Hibbett D."/>
            <person name="Martinez A.T."/>
            <person name="Grigoriev I.V."/>
        </authorList>
    </citation>
    <scope>NUCLEOTIDE SEQUENCE</scope>
    <source>
        <strain evidence="1">CBS 247.69</strain>
    </source>
</reference>
<gene>
    <name evidence="1" type="ORF">BDZ94DRAFT_1289447</name>
</gene>
<evidence type="ECO:0000313" key="2">
    <source>
        <dbReference type="Proteomes" id="UP000807353"/>
    </source>
</evidence>
<evidence type="ECO:0000313" key="1">
    <source>
        <dbReference type="EMBL" id="KAF9464314.1"/>
    </source>
</evidence>
<accession>A0A9P5Y7V6</accession>
<organism evidence="1 2">
    <name type="scientific">Collybia nuda</name>
    <dbReference type="NCBI Taxonomy" id="64659"/>
    <lineage>
        <taxon>Eukaryota</taxon>
        <taxon>Fungi</taxon>
        <taxon>Dikarya</taxon>
        <taxon>Basidiomycota</taxon>
        <taxon>Agaricomycotina</taxon>
        <taxon>Agaricomycetes</taxon>
        <taxon>Agaricomycetidae</taxon>
        <taxon>Agaricales</taxon>
        <taxon>Tricholomatineae</taxon>
        <taxon>Clitocybaceae</taxon>
        <taxon>Collybia</taxon>
    </lineage>
</organism>